<evidence type="ECO:0000313" key="2">
    <source>
        <dbReference type="Proteomes" id="UP000237271"/>
    </source>
</evidence>
<proteinExistence type="predicted"/>
<keyword evidence="2" id="KW-1185">Reference proteome</keyword>
<organism evidence="1 2">
    <name type="scientific">Phytophthora palmivora</name>
    <dbReference type="NCBI Taxonomy" id="4796"/>
    <lineage>
        <taxon>Eukaryota</taxon>
        <taxon>Sar</taxon>
        <taxon>Stramenopiles</taxon>
        <taxon>Oomycota</taxon>
        <taxon>Peronosporomycetes</taxon>
        <taxon>Peronosporales</taxon>
        <taxon>Peronosporaceae</taxon>
        <taxon>Phytophthora</taxon>
    </lineage>
</organism>
<dbReference type="OrthoDB" id="128723at2759"/>
<protein>
    <submittedName>
        <fullName evidence="1">Uncharacterized protein</fullName>
    </submittedName>
</protein>
<accession>A0A2P4Y8R3</accession>
<dbReference type="EMBL" id="NCKW01004914">
    <property type="protein sequence ID" value="POM74200.1"/>
    <property type="molecule type" value="Genomic_DNA"/>
</dbReference>
<comment type="caution">
    <text evidence="1">The sequence shown here is derived from an EMBL/GenBank/DDBJ whole genome shotgun (WGS) entry which is preliminary data.</text>
</comment>
<reference evidence="1 2" key="1">
    <citation type="journal article" date="2017" name="Genome Biol. Evol.">
        <title>Phytophthora megakarya and P. palmivora, closely related causal agents of cacao black pod rot, underwent increases in genome sizes and gene numbers by different mechanisms.</title>
        <authorList>
            <person name="Ali S.S."/>
            <person name="Shao J."/>
            <person name="Lary D.J."/>
            <person name="Kronmiller B."/>
            <person name="Shen D."/>
            <person name="Strem M.D."/>
            <person name="Amoako-Attah I."/>
            <person name="Akrofi A.Y."/>
            <person name="Begoude B.A."/>
            <person name="Ten Hoopen G.M."/>
            <person name="Coulibaly K."/>
            <person name="Kebe B.I."/>
            <person name="Melnick R.L."/>
            <person name="Guiltinan M.J."/>
            <person name="Tyler B.M."/>
            <person name="Meinhardt L.W."/>
            <person name="Bailey B.A."/>
        </authorList>
    </citation>
    <scope>NUCLEOTIDE SEQUENCE [LARGE SCALE GENOMIC DNA]</scope>
    <source>
        <strain evidence="2">sbr112.9</strain>
    </source>
</reference>
<dbReference type="AlphaFoldDB" id="A0A2P4Y8R3"/>
<name>A0A2P4Y8R3_9STRA</name>
<evidence type="ECO:0000313" key="1">
    <source>
        <dbReference type="EMBL" id="POM74200.1"/>
    </source>
</evidence>
<dbReference type="Proteomes" id="UP000237271">
    <property type="component" value="Unassembled WGS sequence"/>
</dbReference>
<sequence length="148" mass="16539">MLNNVLELQSCPDTGSDRCLLSRMNLNELARLDNSVKLIPLSTPVIGNAVGGHEVEARDSVKILIRLRTAAGPQDDDEFIVGNNVLRSLGIDVDKQLEQLVGGKFSDEDPFDRDDDVFVLAMLPMQTSLKVLRNFWMKLSRMGFLENH</sequence>
<gene>
    <name evidence="1" type="ORF">PHPALM_8880</name>
</gene>